<dbReference type="PANTHER" id="PTHR24166:SF48">
    <property type="entry name" value="PROTEIN VAPYRIN"/>
    <property type="match status" value="1"/>
</dbReference>
<dbReference type="STRING" id="158441.A0A226E4V8"/>
<feature type="region of interest" description="Disordered" evidence="6">
    <location>
        <begin position="1169"/>
        <end position="1288"/>
    </location>
</feature>
<keyword evidence="2" id="KW-0677">Repeat</keyword>
<dbReference type="SMART" id="SM00248">
    <property type="entry name" value="ANK"/>
    <property type="match status" value="18"/>
</dbReference>
<dbReference type="PRINTS" id="PR01415">
    <property type="entry name" value="ANKYRIN"/>
</dbReference>
<dbReference type="Pfam" id="PF00023">
    <property type="entry name" value="Ank"/>
    <property type="match status" value="1"/>
</dbReference>
<evidence type="ECO:0000256" key="2">
    <source>
        <dbReference type="ARBA" id="ARBA00022737"/>
    </source>
</evidence>
<feature type="domain" description="TANC1/2-like winged helix" evidence="9">
    <location>
        <begin position="316"/>
        <end position="439"/>
    </location>
</feature>
<proteinExistence type="predicted"/>
<keyword evidence="3" id="KW-0802">TPR repeat</keyword>
<feature type="repeat" description="ANK" evidence="5">
    <location>
        <begin position="672"/>
        <end position="704"/>
    </location>
</feature>
<dbReference type="Pfam" id="PF13637">
    <property type="entry name" value="Ank_4"/>
    <property type="match status" value="2"/>
</dbReference>
<dbReference type="InterPro" id="IPR036770">
    <property type="entry name" value="Ankyrin_rpt-contain_sf"/>
</dbReference>
<dbReference type="PANTHER" id="PTHR24166">
    <property type="entry name" value="ROLLING PEBBLES, ISOFORM B"/>
    <property type="match status" value="1"/>
</dbReference>
<evidence type="ECO:0000259" key="9">
    <source>
        <dbReference type="Pfam" id="PF25521"/>
    </source>
</evidence>
<feature type="repeat" description="ANK" evidence="5">
    <location>
        <begin position="1007"/>
        <end position="1039"/>
    </location>
</feature>
<feature type="compositionally biased region" description="Polar residues" evidence="6">
    <location>
        <begin position="1194"/>
        <end position="1204"/>
    </location>
</feature>
<gene>
    <name evidence="10" type="ORF">Fcan01_12776</name>
</gene>
<dbReference type="Pfam" id="PF25521">
    <property type="entry name" value="WHD_TANC1"/>
    <property type="match status" value="1"/>
</dbReference>
<sequence>MAHTLIEGKRFFCREWVFSKILHCLESVQRRRGDDDNAGRSGLGVLIMSGPGGGKTAICSEIVSPTLSHGKQLALRKRLLAYHFCQSHDLNTLSVAQFLAHLVQQLVDSELLVGYAEKVQDEDVSLKTMGEDPDVAFKRLVAFPLLEIDAPKHPCFLLIDSIDESCITGTPTSSTATSSKTCPSAISSTIGELLGTHCHLLPPWLVLICTARKHSKSISKLFSGFRKISLDDLRKSQVVRDVQQYILSRLDQDYSLRQHIRRETAEMLNQLHIKSNGCFLYLEKVLDGISENFIVLREIREIPGTLFGLYLWLCQRLFTKKQFSKVQPILCILLASRTPMQESEIYACLQTRYISISKEDFLKRIHVLRRVLIISPEGYHTLFHHSFSEWFLDVKYCTQKYYLCQAAEGHLMKALHLAARASELKPDQVADLAHHLANSTKFFSDPNLIPVFLLSLGVTVFSQDFNLHSYDVKVHKLLAKCGVKREVFAVGGTSSDQAAETNVVTNTTTTAAAFTDVVGGVDNINYEQGGGEAPCENLEEPSLLIPDEDAEDLGEKDGISIEMIGDINHTDYNQRTPLHNAANDGNLQIVELLITHGASLEATDRHGRTPLNLAARQGHETIVKALIEAKADVNHADHDGWTPLRSSAWAGHVGVVDILLQSKAAVDLTDGDGRTALRAAAWGGHEEVVNSLLRAGASPSLPDNEGRTPLIAAAYMGHADIVDKLLYAGADVNHADSDGRTALSVAALCVAASQGHLKVVNLLLERNSEVDHQDRDGTTPLLVAAFEGHKEVCELLLEFEADVDAVDKAGRTPLWASASMGHAGVCELLLFWGAYVDHIDGEGRTVLSVAAAQGNVSVVRLLLARGLDEGHRDNAGWTPLHYSSFEGHQEVTEVLSESGAKLNEVDNDGKHALLLASQEGHISVVETLLNLGADINQRSHDGRTALRAAAIEGYRDVVQLLVHRGADVNYRDADGRSTLYLLALESRTSMAQFVIRCGADVEDRDLEGRTPLHVSAWQGHLEMVELLVSAGAEVNAVDNDRRTPLQSASWQGHGEIVRLLCERGSKIDHTCNQGATALCIAAQEGHLECVRTLLEWGANPMHSDRCGRTPVRVALKSGHSSISKLLEEVALARSKTLMAKGLNASEWETPISDETSDLNKASFSSAGFYRSSHTTSGSYEPQSTSYEAEKRKSAPSSTGNTALTPGSKPFLPEPESFSSSKQAKSSSDSTSSKQYGLSFTQQVQQMSRHKGRPGSRLLSPLQEPHSPIYASPPQSPSSDSVNDDRISPLNAFSNVTSYHSNEFKSKPPAELPRAGNATATNTTTAATESPITVGNGCSGLQSFAFNRDSHMKIILGSTENGGNNRNSRKNGMVSSTNSGLINATSAIRSGLTALKAGVLEAASGRRNQHNNDSPLVSAKNDVLVSAASMAVPNLLVKKKSGKSEGNSILPWKRETPL</sequence>
<evidence type="ECO:0000259" key="7">
    <source>
        <dbReference type="Pfam" id="PF24883"/>
    </source>
</evidence>
<dbReference type="InterPro" id="IPR056884">
    <property type="entry name" value="NPHP3-like_N"/>
</dbReference>
<dbReference type="OrthoDB" id="427518at2759"/>
<feature type="region of interest" description="Disordered" evidence="6">
    <location>
        <begin position="1437"/>
        <end position="1457"/>
    </location>
</feature>
<feature type="compositionally biased region" description="Polar residues" evidence="6">
    <location>
        <begin position="1169"/>
        <end position="1186"/>
    </location>
</feature>
<dbReference type="OMA" id="CKIMVPS"/>
<dbReference type="PROSITE" id="PS50297">
    <property type="entry name" value="ANK_REP_REGION"/>
    <property type="match status" value="13"/>
</dbReference>
<organism evidence="10 11">
    <name type="scientific">Folsomia candida</name>
    <name type="common">Springtail</name>
    <dbReference type="NCBI Taxonomy" id="158441"/>
    <lineage>
        <taxon>Eukaryota</taxon>
        <taxon>Metazoa</taxon>
        <taxon>Ecdysozoa</taxon>
        <taxon>Arthropoda</taxon>
        <taxon>Hexapoda</taxon>
        <taxon>Collembola</taxon>
        <taxon>Entomobryomorpha</taxon>
        <taxon>Isotomoidea</taxon>
        <taxon>Isotomidae</taxon>
        <taxon>Proisotominae</taxon>
        <taxon>Folsomia</taxon>
    </lineage>
</organism>
<dbReference type="Pfam" id="PF24883">
    <property type="entry name" value="NPHP3_N"/>
    <property type="match status" value="1"/>
</dbReference>
<feature type="repeat" description="ANK" evidence="5">
    <location>
        <begin position="606"/>
        <end position="638"/>
    </location>
</feature>
<keyword evidence="1" id="KW-0597">Phosphoprotein</keyword>
<feature type="repeat" description="ANK" evidence="5">
    <location>
        <begin position="974"/>
        <end position="1006"/>
    </location>
</feature>
<evidence type="ECO:0000256" key="5">
    <source>
        <dbReference type="PROSITE-ProRule" id="PRU00023"/>
    </source>
</evidence>
<feature type="repeat" description="ANK" evidence="5">
    <location>
        <begin position="639"/>
        <end position="671"/>
    </location>
</feature>
<feature type="region of interest" description="Disordered" evidence="6">
    <location>
        <begin position="1299"/>
        <end position="1318"/>
    </location>
</feature>
<dbReference type="Pfam" id="PF12796">
    <property type="entry name" value="Ank_2"/>
    <property type="match status" value="5"/>
</dbReference>
<dbReference type="InterPro" id="IPR050889">
    <property type="entry name" value="Dendritic_Spine_Reg/Scaffold"/>
</dbReference>
<feature type="repeat" description="ANK" evidence="5">
    <location>
        <begin position="809"/>
        <end position="841"/>
    </location>
</feature>
<keyword evidence="11" id="KW-1185">Reference proteome</keyword>
<feature type="domain" description="Nephrocystin 3-like N-terminal" evidence="7">
    <location>
        <begin position="45"/>
        <end position="165"/>
    </location>
</feature>
<evidence type="ECO:0000256" key="1">
    <source>
        <dbReference type="ARBA" id="ARBA00022553"/>
    </source>
</evidence>
<dbReference type="InterPro" id="IPR002110">
    <property type="entry name" value="Ankyrin_rpt"/>
</dbReference>
<feature type="repeat" description="ANK" evidence="5">
    <location>
        <begin position="776"/>
        <end position="808"/>
    </location>
</feature>
<dbReference type="SUPFAM" id="SSF48403">
    <property type="entry name" value="Ankyrin repeat"/>
    <property type="match status" value="2"/>
</dbReference>
<dbReference type="Pfam" id="PF25520">
    <property type="entry name" value="AAA_lid_TANC1"/>
    <property type="match status" value="1"/>
</dbReference>
<keyword evidence="4 5" id="KW-0040">ANK repeat</keyword>
<reference evidence="10 11" key="1">
    <citation type="submission" date="2015-12" db="EMBL/GenBank/DDBJ databases">
        <title>The genome of Folsomia candida.</title>
        <authorList>
            <person name="Faddeeva A."/>
            <person name="Derks M.F."/>
            <person name="Anvar Y."/>
            <person name="Smit S."/>
            <person name="Van Straalen N."/>
            <person name="Roelofs D."/>
        </authorList>
    </citation>
    <scope>NUCLEOTIDE SEQUENCE [LARGE SCALE GENOMIC DNA]</scope>
    <source>
        <strain evidence="10 11">VU population</strain>
        <tissue evidence="10">Whole body</tissue>
    </source>
</reference>
<dbReference type="Gene3D" id="1.25.40.20">
    <property type="entry name" value="Ankyrin repeat-containing domain"/>
    <property type="match status" value="4"/>
</dbReference>
<evidence type="ECO:0000256" key="4">
    <source>
        <dbReference type="ARBA" id="ARBA00023043"/>
    </source>
</evidence>
<feature type="repeat" description="ANK" evidence="5">
    <location>
        <begin position="842"/>
        <end position="874"/>
    </location>
</feature>
<feature type="compositionally biased region" description="Polar residues" evidence="6">
    <location>
        <begin position="1234"/>
        <end position="1246"/>
    </location>
</feature>
<dbReference type="InterPro" id="IPR058056">
    <property type="entry name" value="WH_TANC1/2"/>
</dbReference>
<evidence type="ECO:0000256" key="3">
    <source>
        <dbReference type="ARBA" id="ARBA00022803"/>
    </source>
</evidence>
<dbReference type="PROSITE" id="PS50088">
    <property type="entry name" value="ANK_REPEAT"/>
    <property type="match status" value="16"/>
</dbReference>
<feature type="repeat" description="ANK" evidence="5">
    <location>
        <begin position="1040"/>
        <end position="1072"/>
    </location>
</feature>
<protein>
    <submittedName>
        <fullName evidence="10">Ankyrin repeat domain-containing protein 50</fullName>
    </submittedName>
</protein>
<feature type="repeat" description="ANK" evidence="5">
    <location>
        <begin position="908"/>
        <end position="940"/>
    </location>
</feature>
<dbReference type="EMBL" id="LNIX01000006">
    <property type="protein sequence ID" value="OXA52479.1"/>
    <property type="molecule type" value="Genomic_DNA"/>
</dbReference>
<evidence type="ECO:0000313" key="10">
    <source>
        <dbReference type="EMBL" id="OXA52479.1"/>
    </source>
</evidence>
<accession>A0A226E4V8</accession>
<dbReference type="Proteomes" id="UP000198287">
    <property type="component" value="Unassembled WGS sequence"/>
</dbReference>
<feature type="repeat" description="ANK" evidence="5">
    <location>
        <begin position="705"/>
        <end position="737"/>
    </location>
</feature>
<feature type="domain" description="TANC1/2-like AAA+ ATPase lid" evidence="8">
    <location>
        <begin position="231"/>
        <end position="315"/>
    </location>
</feature>
<evidence type="ECO:0000313" key="11">
    <source>
        <dbReference type="Proteomes" id="UP000198287"/>
    </source>
</evidence>
<feature type="repeat" description="ANK" evidence="5">
    <location>
        <begin position="573"/>
        <end position="605"/>
    </location>
</feature>
<feature type="repeat" description="ANK" evidence="5">
    <location>
        <begin position="743"/>
        <end position="775"/>
    </location>
</feature>
<evidence type="ECO:0000259" key="8">
    <source>
        <dbReference type="Pfam" id="PF25520"/>
    </source>
</evidence>
<feature type="repeat" description="ANK" evidence="5">
    <location>
        <begin position="941"/>
        <end position="973"/>
    </location>
</feature>
<feature type="repeat" description="ANK" evidence="5">
    <location>
        <begin position="1073"/>
        <end position="1105"/>
    </location>
</feature>
<name>A0A226E4V8_FOLCA</name>
<feature type="repeat" description="ANK" evidence="5">
    <location>
        <begin position="875"/>
        <end position="907"/>
    </location>
</feature>
<feature type="compositionally biased region" description="Low complexity" evidence="6">
    <location>
        <begin position="1207"/>
        <end position="1233"/>
    </location>
</feature>
<comment type="caution">
    <text evidence="10">The sequence shown here is derived from an EMBL/GenBank/DDBJ whole genome shotgun (WGS) entry which is preliminary data.</text>
</comment>
<dbReference type="InterPro" id="IPR058018">
    <property type="entry name" value="AAA_lid_TANC1/2"/>
</dbReference>
<evidence type="ECO:0000256" key="6">
    <source>
        <dbReference type="SAM" id="MobiDB-lite"/>
    </source>
</evidence>